<accession>A0A8C0AJE3</accession>
<evidence type="ECO:0000256" key="7">
    <source>
        <dbReference type="ARBA" id="ARBA00023170"/>
    </source>
</evidence>
<dbReference type="Proteomes" id="UP000694520">
    <property type="component" value="Chromosome 27"/>
</dbReference>
<dbReference type="PANTHER" id="PTHR12582">
    <property type="entry name" value="NETRIN RECEPTOR UNC5"/>
    <property type="match status" value="1"/>
</dbReference>
<dbReference type="InterPro" id="IPR000884">
    <property type="entry name" value="TSP1_rpt"/>
</dbReference>
<keyword evidence="8" id="KW-0325">Glycoprotein</keyword>
<keyword evidence="9 10" id="KW-0393">Immunoglobulin domain</keyword>
<dbReference type="SMART" id="SM00209">
    <property type="entry name" value="TSP1"/>
    <property type="match status" value="2"/>
</dbReference>
<dbReference type="GO" id="GO:2001240">
    <property type="term" value="P:negative regulation of extrinsic apoptotic signaling pathway in absence of ligand"/>
    <property type="evidence" value="ECO:0007669"/>
    <property type="project" value="Ensembl"/>
</dbReference>
<dbReference type="PROSITE" id="PS51145">
    <property type="entry name" value="ZU5"/>
    <property type="match status" value="1"/>
</dbReference>
<dbReference type="Ensembl" id="ENSBGRT00000042173.1">
    <property type="protein sequence ID" value="ENSBGRP00000036445.1"/>
    <property type="gene ID" value="ENSBGRG00000022844.1"/>
</dbReference>
<dbReference type="InterPro" id="IPR036179">
    <property type="entry name" value="Ig-like_dom_sf"/>
</dbReference>
<reference evidence="13" key="3">
    <citation type="submission" date="2025-09" db="UniProtKB">
        <authorList>
            <consortium name="Ensembl"/>
        </authorList>
    </citation>
    <scope>IDENTIFICATION</scope>
</reference>
<dbReference type="Pfam" id="PF00090">
    <property type="entry name" value="TSP_1"/>
    <property type="match status" value="2"/>
</dbReference>
<dbReference type="PROSITE" id="PS50835">
    <property type="entry name" value="IG_LIKE"/>
    <property type="match status" value="1"/>
</dbReference>
<dbReference type="SUPFAM" id="SSF48726">
    <property type="entry name" value="Immunoglobulin"/>
    <property type="match status" value="2"/>
</dbReference>
<dbReference type="InterPro" id="IPR000906">
    <property type="entry name" value="ZU5_dom"/>
</dbReference>
<evidence type="ECO:0000256" key="6">
    <source>
        <dbReference type="ARBA" id="ARBA00023157"/>
    </source>
</evidence>
<dbReference type="FunFam" id="2.60.40.10:FF:000037">
    <property type="entry name" value="Unc-5 netrin receptor C"/>
    <property type="match status" value="1"/>
</dbReference>
<dbReference type="Pfam" id="PF17217">
    <property type="entry name" value="UPA"/>
    <property type="match status" value="1"/>
</dbReference>
<dbReference type="PROSITE" id="PS50092">
    <property type="entry name" value="TSP1"/>
    <property type="match status" value="2"/>
</dbReference>
<feature type="chain" id="PRO_5034429921" description="Netrin receptor UNC5" evidence="10">
    <location>
        <begin position="27"/>
        <end position="950"/>
    </location>
</feature>
<dbReference type="GO" id="GO:0005042">
    <property type="term" value="F:netrin receptor activity"/>
    <property type="evidence" value="ECO:0007669"/>
    <property type="project" value="UniProtKB-UniRule"/>
</dbReference>
<evidence type="ECO:0000256" key="1">
    <source>
        <dbReference type="ARBA" id="ARBA00004479"/>
    </source>
</evidence>
<sequence length="950" mass="104618">MWARSGARGALLLALLLCWDLRLSQAGTDSGREELPDSFPSAPAETLPHFLQEPQDAYIVKNKPVELGCRAFPATQIYFKCNGEWVSQSDHVTQEGLDEATGLQVREVQIEVSRQQVEELFGLEDYWCQCVAWSSAGTTKSRRAYVRIAYLRKNFDQEPLGKEVPLDHEVLLQCRPPEGVPVAEVEWLKNEDVIDPTQDTNFLLTIDHNLIIRQARLSDTANYTCVAKNIVAKRRSTTATIIVYVNGGWSSWAEWSPCSNRCGRGWQKRTRTCTNPAPLNGGAFCEGQAFQKTACTTVCPVDGGWTEWSKWSACSTECAHWRSRECMAPPPQNGGRDCSGTLLDSKNCTDGLCVQNKKTLSDPKSHLLETSGDMALYAGLVVSIFVVVAVLIVVAVVVYRRNCRDFDTDITDSSAALTGGFHPVNFKTARPNNPQLLHPSVPPDLTASTSIYRGPKYALQDSADKIPMTNSPLLDPLPNLKIKVYSSGTTGSGPGLADGADLLGVLPPGTYPGDFARDTHFLHLRSASLGSQQLLGVPRDPGSSVSGTFGCLGGRLSIPGTGVSLLVPNGAIPQGKFYEMYLLINKAENTLPLSEGTQTVLSPAVTCGPTGLLLCHPVILTVPHCAEVSAGNWIFQLKTQAHQGHWEEVVTLDEETLNTPCYCQLEARSCHILLDQLGTYVFTGESYSRSAVKRLQLAIFAPALCTSLEYSLRVYCLEDTPVALKEVLELERTLGGYLVEEPKPLLFKDSYHNLRLSLHDIPHAHWRSKLLAKYQVRAGPKEGEGWSWGRGCPEMTYPISPPSLSVLQPWSPHPPLCLSLSPLVPRSYTPHTLSVYIIFKEVVPSLRAFMPARLSRLISDGHIPLPMPICVKLLSPQGFPVPQSHTHKYTHTHTHTHTQSYTQTRAFLPSCLYVPFLSWRALAQLLFSAYLDGKVLAFPELAPSCPRLHS</sequence>
<dbReference type="FunFam" id="2.20.100.10:FF:000002">
    <property type="entry name" value="Unc-5 netrin receptor C"/>
    <property type="match status" value="1"/>
</dbReference>
<evidence type="ECO:0000256" key="5">
    <source>
        <dbReference type="ARBA" id="ARBA00023136"/>
    </source>
</evidence>
<evidence type="ECO:0000256" key="3">
    <source>
        <dbReference type="ARBA" id="ARBA00022473"/>
    </source>
</evidence>
<evidence type="ECO:0000256" key="9">
    <source>
        <dbReference type="ARBA" id="ARBA00023319"/>
    </source>
</evidence>
<dbReference type="InterPro" id="IPR007110">
    <property type="entry name" value="Ig-like_dom"/>
</dbReference>
<comment type="subcellular location">
    <subcellularLocation>
        <location evidence="10">Cell membrane</location>
        <topology evidence="10">Single-pass type I membrane protein</topology>
    </subcellularLocation>
    <subcellularLocation>
        <location evidence="1">Membrane</location>
        <topology evidence="1">Single-pass type I membrane protein</topology>
    </subcellularLocation>
</comment>
<reference evidence="13" key="2">
    <citation type="submission" date="2025-08" db="UniProtKB">
        <authorList>
            <consortium name="Ensembl"/>
        </authorList>
    </citation>
    <scope>IDENTIFICATION</scope>
</reference>
<organism evidence="13 14">
    <name type="scientific">Bos mutus grunniens</name>
    <name type="common">Wild yak</name>
    <name type="synonym">Bos grunniens</name>
    <dbReference type="NCBI Taxonomy" id="30521"/>
    <lineage>
        <taxon>Eukaryota</taxon>
        <taxon>Metazoa</taxon>
        <taxon>Chordata</taxon>
        <taxon>Craniata</taxon>
        <taxon>Vertebrata</taxon>
        <taxon>Euteleostomi</taxon>
        <taxon>Mammalia</taxon>
        <taxon>Eutheria</taxon>
        <taxon>Laurasiatheria</taxon>
        <taxon>Artiodactyla</taxon>
        <taxon>Ruminantia</taxon>
        <taxon>Pecora</taxon>
        <taxon>Bovidae</taxon>
        <taxon>Bovinae</taxon>
        <taxon>Bos</taxon>
    </lineage>
</organism>
<dbReference type="Pfam" id="PF00791">
    <property type="entry name" value="ZU5"/>
    <property type="match status" value="1"/>
</dbReference>
<dbReference type="FunFam" id="2.60.40.10:FF:000039">
    <property type="entry name" value="Unc-5 netrin receptor C"/>
    <property type="match status" value="1"/>
</dbReference>
<comment type="similarity">
    <text evidence="2 10">Belongs to the unc-5 family.</text>
</comment>
<dbReference type="GO" id="GO:0043524">
    <property type="term" value="P:negative regulation of neuron apoptotic process"/>
    <property type="evidence" value="ECO:0007669"/>
    <property type="project" value="Ensembl"/>
</dbReference>
<keyword evidence="5 10" id="KW-0472">Membrane</keyword>
<dbReference type="SMART" id="SM00409">
    <property type="entry name" value="IG"/>
    <property type="match status" value="1"/>
</dbReference>
<dbReference type="GeneTree" id="ENSGT00950000182815"/>
<keyword evidence="10" id="KW-1133">Transmembrane helix</keyword>
<dbReference type="InterPro" id="IPR003598">
    <property type="entry name" value="Ig_sub2"/>
</dbReference>
<proteinExistence type="inferred from homology"/>
<feature type="domain" description="Ig-like" evidence="11">
    <location>
        <begin position="161"/>
        <end position="242"/>
    </location>
</feature>
<dbReference type="Gene3D" id="2.20.100.10">
    <property type="entry name" value="Thrombospondin type-1 (TSP1) repeat"/>
    <property type="match status" value="2"/>
</dbReference>
<dbReference type="FunFam" id="2.20.100.10:FF:000008">
    <property type="entry name" value="Unc-5 netrin receptor C"/>
    <property type="match status" value="1"/>
</dbReference>
<dbReference type="GO" id="GO:0033564">
    <property type="term" value="P:anterior/posterior axon guidance"/>
    <property type="evidence" value="ECO:0007669"/>
    <property type="project" value="Ensembl"/>
</dbReference>
<evidence type="ECO:0000313" key="13">
    <source>
        <dbReference type="Ensembl" id="ENSBGRP00000036445.1"/>
    </source>
</evidence>
<keyword evidence="7 10" id="KW-0675">Receptor</keyword>
<dbReference type="Gene3D" id="2.60.40.10">
    <property type="entry name" value="Immunoglobulins"/>
    <property type="match status" value="2"/>
</dbReference>
<dbReference type="Pfam" id="PF07679">
    <property type="entry name" value="I-set"/>
    <property type="match status" value="1"/>
</dbReference>
<keyword evidence="10" id="KW-0812">Transmembrane</keyword>
<feature type="signal peptide" evidence="10">
    <location>
        <begin position="1"/>
        <end position="26"/>
    </location>
</feature>
<dbReference type="InterPro" id="IPR013098">
    <property type="entry name" value="Ig_I-set"/>
</dbReference>
<evidence type="ECO:0000256" key="4">
    <source>
        <dbReference type="ARBA" id="ARBA00022729"/>
    </source>
</evidence>
<dbReference type="InterPro" id="IPR037936">
    <property type="entry name" value="UNC5A-D"/>
</dbReference>
<dbReference type="AlphaFoldDB" id="A0A8C0AJE3"/>
<feature type="transmembrane region" description="Helical" evidence="10">
    <location>
        <begin position="374"/>
        <end position="399"/>
    </location>
</feature>
<dbReference type="InterPro" id="IPR057755">
    <property type="entry name" value="UNC5A-D-like_N"/>
</dbReference>
<dbReference type="SMART" id="SM00408">
    <property type="entry name" value="IGc2"/>
    <property type="match status" value="1"/>
</dbReference>
<dbReference type="InterPro" id="IPR036383">
    <property type="entry name" value="TSP1_rpt_sf"/>
</dbReference>
<name>A0A8C0AJE3_BOSMU</name>
<dbReference type="PANTHER" id="PTHR12582:SF6">
    <property type="entry name" value="NETRIN RECEPTOR UNC5B"/>
    <property type="match status" value="1"/>
</dbReference>
<keyword evidence="4 10" id="KW-0732">Signal</keyword>
<dbReference type="GO" id="GO:0051897">
    <property type="term" value="P:positive regulation of phosphatidylinositol 3-kinase/protein kinase B signal transduction"/>
    <property type="evidence" value="ECO:0007669"/>
    <property type="project" value="Ensembl"/>
</dbReference>
<evidence type="ECO:0000259" key="11">
    <source>
        <dbReference type="PROSITE" id="PS50835"/>
    </source>
</evidence>
<dbReference type="GO" id="GO:0005886">
    <property type="term" value="C:plasma membrane"/>
    <property type="evidence" value="ECO:0007669"/>
    <property type="project" value="UniProtKB-SubCell"/>
</dbReference>
<dbReference type="Gene3D" id="2.60.220.30">
    <property type="match status" value="1"/>
</dbReference>
<keyword evidence="3 10" id="KW-0217">Developmental protein</keyword>
<reference evidence="13" key="1">
    <citation type="submission" date="2019-05" db="EMBL/GenBank/DDBJ databases">
        <authorList>
            <person name="Zhang S."/>
            <person name="Liu J."/>
        </authorList>
    </citation>
    <scope>NUCLEOTIDE SEQUENCE [LARGE SCALE GENOMIC DNA]</scope>
</reference>
<evidence type="ECO:0000256" key="2">
    <source>
        <dbReference type="ARBA" id="ARBA00009844"/>
    </source>
</evidence>
<evidence type="ECO:0000256" key="8">
    <source>
        <dbReference type="ARBA" id="ARBA00023180"/>
    </source>
</evidence>
<evidence type="ECO:0000313" key="14">
    <source>
        <dbReference type="Proteomes" id="UP000694520"/>
    </source>
</evidence>
<keyword evidence="14" id="KW-1185">Reference proteome</keyword>
<dbReference type="InterPro" id="IPR003599">
    <property type="entry name" value="Ig_sub"/>
</dbReference>
<dbReference type="Pfam" id="PF25609">
    <property type="entry name" value="Unc5_NetrinR_N"/>
    <property type="match status" value="1"/>
</dbReference>
<evidence type="ECO:0000256" key="10">
    <source>
        <dbReference type="RuleBase" id="RU367033"/>
    </source>
</evidence>
<gene>
    <name evidence="13" type="primary">UNC5B</name>
</gene>
<dbReference type="InterPro" id="IPR033772">
    <property type="entry name" value="UPA"/>
</dbReference>
<dbReference type="SUPFAM" id="SSF82895">
    <property type="entry name" value="TSP-1 type 1 repeat"/>
    <property type="match status" value="2"/>
</dbReference>
<keyword evidence="6" id="KW-1015">Disulfide bond</keyword>
<dbReference type="PRINTS" id="PR01705">
    <property type="entry name" value="TSP1REPEAT"/>
</dbReference>
<protein>
    <recommendedName>
        <fullName evidence="10">Netrin receptor UNC5</fullName>
    </recommendedName>
</protein>
<evidence type="ECO:0000259" key="12">
    <source>
        <dbReference type="PROSITE" id="PS51145"/>
    </source>
</evidence>
<dbReference type="FunFam" id="2.60.220.30:FF:000003">
    <property type="entry name" value="Unc-5 netrin receptor C"/>
    <property type="match status" value="1"/>
</dbReference>
<dbReference type="InterPro" id="IPR013783">
    <property type="entry name" value="Ig-like_fold"/>
</dbReference>
<comment type="function">
    <text evidence="10">Receptor for netrin required for axon guidance. Mediates axon repulsion of neuronal growth cones in the developing nervous system upon ligand binding.</text>
</comment>
<dbReference type="SMART" id="SM00218">
    <property type="entry name" value="ZU5"/>
    <property type="match status" value="1"/>
</dbReference>
<feature type="domain" description="ZU5" evidence="12">
    <location>
        <begin position="543"/>
        <end position="686"/>
    </location>
</feature>